<dbReference type="Pfam" id="PF14541">
    <property type="entry name" value="TAXi_C"/>
    <property type="match status" value="1"/>
</dbReference>
<dbReference type="InterPro" id="IPR021109">
    <property type="entry name" value="Peptidase_aspartic_dom_sf"/>
</dbReference>
<dbReference type="PANTHER" id="PTHR31342">
    <property type="entry name" value="PROTEIN CHUP1, CHLOROPLASTIC"/>
    <property type="match status" value="1"/>
</dbReference>
<evidence type="ECO:0000256" key="1">
    <source>
        <dbReference type="ARBA" id="ARBA00023054"/>
    </source>
</evidence>
<feature type="compositionally biased region" description="Pro residues" evidence="2">
    <location>
        <begin position="462"/>
        <end position="483"/>
    </location>
</feature>
<feature type="compositionally biased region" description="Low complexity" evidence="2">
    <location>
        <begin position="205"/>
        <end position="215"/>
    </location>
</feature>
<dbReference type="Proteomes" id="UP000516314">
    <property type="component" value="Chromosome 4"/>
</dbReference>
<keyword evidence="1" id="KW-0175">Coiled coil</keyword>
<name>A0A7G2F079_ARATH</name>
<feature type="region of interest" description="Disordered" evidence="2">
    <location>
        <begin position="549"/>
        <end position="576"/>
    </location>
</feature>
<dbReference type="AlphaFoldDB" id="A0A7G2F079"/>
<dbReference type="Gene3D" id="2.40.70.10">
    <property type="entry name" value="Acid Proteases"/>
    <property type="match status" value="1"/>
</dbReference>
<sequence length="806" mass="90813">MRYGHYHVDLEMISVNGITIPNHLTPIKGNTIIDTWTTILNSAGESYGELKSHIDNFIDEKLNNFSDGQLECYNGTVQRELASLPTVTLTFYKGVSLDLDLTSLFQQIEEEYFCLAVMMTPKINLNIIWTTVFQMYNIGFDLEDETIYFEKISCDLLYEIQLHFVARGLALKRLIKGKHDFRRTTTSKNNVEKKKNKEIKRTVSQISSSVAQASSPKSFNSTKHVSTPTATASPLSVKNSKTKANTPRKNTLEGSSPKCSANFILMVELRKNIFAFRDMIDLPSLDGSLSVTEDLQKLSPEIVTINQSFEMEGADMDKMLIFFYEDLRAIGDSWIMDSDWIYRSKYKNSGVGKNKSDRLESNNSFYPSPLTPRSVLPGTMMMSSNSTSPSLWNLRAQALDRLSPVDLKRFAMQILSQRDSESTDSTESSPKEDVPPPPPLTSPQTPSPTVSTFNTKSSLRSQPPPPPPSPEHKAPAPPPPPPMSKASESGEFCQFSKTHSTNGDNAPSMPAPPAPPGSGRSLKKATSKLRRSAQIANLYWALKGKLEGRGVEGKTKKASKGQNSVAEKSPVKGARSGMADALAEMTKRSSYFQQIEEDVQKYAKSIEELKSSIHSFQTKDMKELLEFHSKVESILEKLTDETQVLARFEGFPEKKLEVIRTAGALYKKLDGILVELKNWKIEPPLNDLLDKIERYFNKFKGEIETVERTKDEDAKMFKRHNINIDFEVLVQVKETMERREANEEAKNGEESKMKEERAKRLWRAFQFAFKVYTFAGGHDERADCLTRQLAHEIQTDPDQTESSIMS</sequence>
<proteinExistence type="predicted"/>
<feature type="compositionally biased region" description="Low complexity" evidence="2">
    <location>
        <begin position="442"/>
        <end position="461"/>
    </location>
</feature>
<dbReference type="InterPro" id="IPR032799">
    <property type="entry name" value="TAXi_C"/>
</dbReference>
<evidence type="ECO:0000313" key="5">
    <source>
        <dbReference type="Proteomes" id="UP000516314"/>
    </source>
</evidence>
<protein>
    <submittedName>
        <fullName evidence="4">(thale cress) hypothetical protein</fullName>
    </submittedName>
</protein>
<dbReference type="PROSITE" id="PS51767">
    <property type="entry name" value="PEPTIDASE_A1"/>
    <property type="match status" value="1"/>
</dbReference>
<evidence type="ECO:0000313" key="4">
    <source>
        <dbReference type="EMBL" id="CAD5327094.1"/>
    </source>
</evidence>
<feature type="domain" description="Peptidase A1" evidence="3">
    <location>
        <begin position="1"/>
        <end position="150"/>
    </location>
</feature>
<dbReference type="InterPro" id="IPR033121">
    <property type="entry name" value="PEPTIDASE_A1"/>
</dbReference>
<feature type="region of interest" description="Disordered" evidence="2">
    <location>
        <begin position="349"/>
        <end position="370"/>
    </location>
</feature>
<feature type="region of interest" description="Disordered" evidence="2">
    <location>
        <begin position="205"/>
        <end position="255"/>
    </location>
</feature>
<evidence type="ECO:0000256" key="2">
    <source>
        <dbReference type="SAM" id="MobiDB-lite"/>
    </source>
</evidence>
<dbReference type="EMBL" id="LR881469">
    <property type="protein sequence ID" value="CAD5327094.1"/>
    <property type="molecule type" value="Genomic_DNA"/>
</dbReference>
<dbReference type="SUPFAM" id="SSF50630">
    <property type="entry name" value="Acid proteases"/>
    <property type="match status" value="1"/>
</dbReference>
<reference evidence="4 5" key="1">
    <citation type="submission" date="2020-09" db="EMBL/GenBank/DDBJ databases">
        <authorList>
            <person name="Ashkenazy H."/>
        </authorList>
    </citation>
    <scope>NUCLEOTIDE SEQUENCE [LARGE SCALE GENOMIC DNA]</scope>
    <source>
        <strain evidence="5">cv. Cdm-0</strain>
    </source>
</reference>
<feature type="compositionally biased region" description="Polar residues" evidence="2">
    <location>
        <begin position="216"/>
        <end position="255"/>
    </location>
</feature>
<feature type="region of interest" description="Disordered" evidence="2">
    <location>
        <begin position="415"/>
        <end position="529"/>
    </location>
</feature>
<dbReference type="InterPro" id="IPR040265">
    <property type="entry name" value="CHUP1/IPGA1-like"/>
</dbReference>
<dbReference type="PANTHER" id="PTHR31342:SF32">
    <property type="entry name" value="HYDROXYPROLINE-RICH GLYCOPROTEIN FAMILY PROTEIN"/>
    <property type="match status" value="1"/>
</dbReference>
<evidence type="ECO:0000259" key="3">
    <source>
        <dbReference type="PROSITE" id="PS51767"/>
    </source>
</evidence>
<feature type="compositionally biased region" description="Polar residues" evidence="2">
    <location>
        <begin position="495"/>
        <end position="505"/>
    </location>
</feature>
<organism evidence="4 5">
    <name type="scientific">Arabidopsis thaliana</name>
    <name type="common">Mouse-ear cress</name>
    <dbReference type="NCBI Taxonomy" id="3702"/>
    <lineage>
        <taxon>Eukaryota</taxon>
        <taxon>Viridiplantae</taxon>
        <taxon>Streptophyta</taxon>
        <taxon>Embryophyta</taxon>
        <taxon>Tracheophyta</taxon>
        <taxon>Spermatophyta</taxon>
        <taxon>Magnoliopsida</taxon>
        <taxon>eudicotyledons</taxon>
        <taxon>Gunneridae</taxon>
        <taxon>Pentapetalae</taxon>
        <taxon>rosids</taxon>
        <taxon>malvids</taxon>
        <taxon>Brassicales</taxon>
        <taxon>Brassicaceae</taxon>
        <taxon>Camelineae</taxon>
        <taxon>Arabidopsis</taxon>
    </lineage>
</organism>
<gene>
    <name evidence="4" type="ORF">AT9943_LOCUS14811</name>
</gene>
<accession>A0A7G2F079</accession>